<comment type="caution">
    <text evidence="6">The sequence shown here is derived from an EMBL/GenBank/DDBJ whole genome shotgun (WGS) entry which is preliminary data.</text>
</comment>
<dbReference type="GO" id="GO:0003677">
    <property type="term" value="F:DNA binding"/>
    <property type="evidence" value="ECO:0007669"/>
    <property type="project" value="UniProtKB-KW"/>
</dbReference>
<sequence>MDTRFLESFVQVVELGSIAAAARALDLTPTAVSLRLKALEAEVGTALVERAGRTVQPTQAGGKVLTQARLLLQEVKNFNSLASSTELPAGPLVLGATPSALKGMLLPILQRWVEKYPSIEVLIEPGPSTTLYERVMSGVLDAAILVHPLFDVPKTVSWKTLRTERLILLTPSGLDHVDPFAIIRDYPYIRYDRRVVAGKMADDYLRTNKLYPTARLELDGIDYIADMVKAGLGVSVLPDWADGNRLDPALTRHRLPEPVPTRELGLLWLRTNAREKLVRAFLDLATPQPASPPVQSRKSSLDS</sequence>
<proteinExistence type="inferred from homology"/>
<dbReference type="Pfam" id="PF03466">
    <property type="entry name" value="LysR_substrate"/>
    <property type="match status" value="1"/>
</dbReference>
<keyword evidence="2" id="KW-0805">Transcription regulation</keyword>
<dbReference type="GO" id="GO:0032993">
    <property type="term" value="C:protein-DNA complex"/>
    <property type="evidence" value="ECO:0007669"/>
    <property type="project" value="TreeGrafter"/>
</dbReference>
<evidence type="ECO:0000313" key="7">
    <source>
        <dbReference type="Proteomes" id="UP000234190"/>
    </source>
</evidence>
<comment type="similarity">
    <text evidence="1">Belongs to the LysR transcriptional regulatory family.</text>
</comment>
<dbReference type="OrthoDB" id="9803735at2"/>
<dbReference type="FunFam" id="1.10.10.10:FF:000001">
    <property type="entry name" value="LysR family transcriptional regulator"/>
    <property type="match status" value="1"/>
</dbReference>
<keyword evidence="7" id="KW-1185">Reference proteome</keyword>
<reference evidence="6 7" key="1">
    <citation type="submission" date="2017-10" db="EMBL/GenBank/DDBJ databases">
        <title>Two draft genome sequences of Pusillimonas sp. strains isolated from a nitrate- and radionuclide-contaminated groundwater in Russia.</title>
        <authorList>
            <person name="Grouzdev D.S."/>
            <person name="Tourova T.P."/>
            <person name="Goeva M.A."/>
            <person name="Babich T.L."/>
            <person name="Sokolova D.S."/>
            <person name="Abdullin R."/>
            <person name="Poltaraus A.B."/>
            <person name="Toshchakov S.V."/>
            <person name="Nazina T.N."/>
        </authorList>
    </citation>
    <scope>NUCLEOTIDE SEQUENCE [LARGE SCALE GENOMIC DNA]</scope>
    <source>
        <strain evidence="6 7">JR1/69-3-13</strain>
    </source>
</reference>
<evidence type="ECO:0000259" key="5">
    <source>
        <dbReference type="PROSITE" id="PS50931"/>
    </source>
</evidence>
<protein>
    <submittedName>
        <fullName evidence="6">LysR family transcriptional regulator</fullName>
    </submittedName>
</protein>
<keyword evidence="3" id="KW-0238">DNA-binding</keyword>
<dbReference type="SUPFAM" id="SSF53850">
    <property type="entry name" value="Periplasmic binding protein-like II"/>
    <property type="match status" value="1"/>
</dbReference>
<dbReference type="InterPro" id="IPR036390">
    <property type="entry name" value="WH_DNA-bd_sf"/>
</dbReference>
<keyword evidence="4" id="KW-0804">Transcription</keyword>
<dbReference type="Pfam" id="PF00126">
    <property type="entry name" value="HTH_1"/>
    <property type="match status" value="1"/>
</dbReference>
<dbReference type="AlphaFoldDB" id="A0A2N4U6P1"/>
<name>A0A2N4U6P1_9BURK</name>
<gene>
    <name evidence="6" type="ORF">CR159_06675</name>
</gene>
<dbReference type="InterPro" id="IPR036388">
    <property type="entry name" value="WH-like_DNA-bd_sf"/>
</dbReference>
<evidence type="ECO:0000313" key="6">
    <source>
        <dbReference type="EMBL" id="PLC50681.1"/>
    </source>
</evidence>
<dbReference type="PROSITE" id="PS50931">
    <property type="entry name" value="HTH_LYSR"/>
    <property type="match status" value="1"/>
</dbReference>
<evidence type="ECO:0000256" key="2">
    <source>
        <dbReference type="ARBA" id="ARBA00023015"/>
    </source>
</evidence>
<dbReference type="InterPro" id="IPR000847">
    <property type="entry name" value="LysR_HTH_N"/>
</dbReference>
<dbReference type="PANTHER" id="PTHR30346">
    <property type="entry name" value="TRANSCRIPTIONAL DUAL REGULATOR HCAR-RELATED"/>
    <property type="match status" value="1"/>
</dbReference>
<dbReference type="Gene3D" id="3.40.190.290">
    <property type="match status" value="1"/>
</dbReference>
<evidence type="ECO:0000256" key="1">
    <source>
        <dbReference type="ARBA" id="ARBA00009437"/>
    </source>
</evidence>
<evidence type="ECO:0000256" key="3">
    <source>
        <dbReference type="ARBA" id="ARBA00023125"/>
    </source>
</evidence>
<organism evidence="6 7">
    <name type="scientific">Pollutimonas subterranea</name>
    <dbReference type="NCBI Taxonomy" id="2045210"/>
    <lineage>
        <taxon>Bacteria</taxon>
        <taxon>Pseudomonadati</taxon>
        <taxon>Pseudomonadota</taxon>
        <taxon>Betaproteobacteria</taxon>
        <taxon>Burkholderiales</taxon>
        <taxon>Alcaligenaceae</taxon>
        <taxon>Pollutimonas</taxon>
    </lineage>
</organism>
<feature type="domain" description="HTH lysR-type" evidence="5">
    <location>
        <begin position="1"/>
        <end position="58"/>
    </location>
</feature>
<dbReference type="RefSeq" id="WP_102073227.1">
    <property type="nucleotide sequence ID" value="NZ_PDNW01000004.1"/>
</dbReference>
<accession>A0A2N4U6P1</accession>
<dbReference type="Gene3D" id="1.10.10.10">
    <property type="entry name" value="Winged helix-like DNA-binding domain superfamily/Winged helix DNA-binding domain"/>
    <property type="match status" value="1"/>
</dbReference>
<dbReference type="InterPro" id="IPR005119">
    <property type="entry name" value="LysR_subst-bd"/>
</dbReference>
<evidence type="ECO:0000256" key="4">
    <source>
        <dbReference type="ARBA" id="ARBA00023163"/>
    </source>
</evidence>
<dbReference type="SUPFAM" id="SSF46785">
    <property type="entry name" value="Winged helix' DNA-binding domain"/>
    <property type="match status" value="1"/>
</dbReference>
<dbReference type="Proteomes" id="UP000234190">
    <property type="component" value="Unassembled WGS sequence"/>
</dbReference>
<dbReference type="PANTHER" id="PTHR30346:SF28">
    <property type="entry name" value="HTH-TYPE TRANSCRIPTIONAL REGULATOR CYNR"/>
    <property type="match status" value="1"/>
</dbReference>
<dbReference type="EMBL" id="PDNW01000004">
    <property type="protein sequence ID" value="PLC50681.1"/>
    <property type="molecule type" value="Genomic_DNA"/>
</dbReference>
<dbReference type="GO" id="GO:0003700">
    <property type="term" value="F:DNA-binding transcription factor activity"/>
    <property type="evidence" value="ECO:0007669"/>
    <property type="project" value="InterPro"/>
</dbReference>